<evidence type="ECO:0000256" key="4">
    <source>
        <dbReference type="ARBA" id="ARBA00022801"/>
    </source>
</evidence>
<comment type="similarity">
    <text evidence="6">Belongs to the vsr family.</text>
</comment>
<keyword evidence="5 6" id="KW-0234">DNA repair</keyword>
<dbReference type="EC" id="3.1.-.-" evidence="6"/>
<keyword evidence="2 6" id="KW-0255">Endonuclease</keyword>
<evidence type="ECO:0000313" key="8">
    <source>
        <dbReference type="Proteomes" id="UP000639516"/>
    </source>
</evidence>
<evidence type="ECO:0000256" key="3">
    <source>
        <dbReference type="ARBA" id="ARBA00022763"/>
    </source>
</evidence>
<dbReference type="EMBL" id="JAATTO010000073">
    <property type="protein sequence ID" value="MBC9983554.1"/>
    <property type="molecule type" value="Genomic_DNA"/>
</dbReference>
<gene>
    <name evidence="7" type="primary">vsr</name>
    <name evidence="7" type="ORF">HA482_35785</name>
</gene>
<keyword evidence="1 6" id="KW-0540">Nuclease</keyword>
<comment type="caution">
    <text evidence="7">The sequence shown here is derived from an EMBL/GenBank/DDBJ whole genome shotgun (WGS) entry which is preliminary data.</text>
</comment>
<evidence type="ECO:0000313" key="7">
    <source>
        <dbReference type="EMBL" id="MBC9983554.1"/>
    </source>
</evidence>
<reference evidence="7 8" key="1">
    <citation type="journal article" date="2020" name="Arch. Microbiol.">
        <title>Bradyrhizobium campsiandrae sp. nov., a nitrogen-fixing bacterial strain isolated from a native leguminous tree from the Amazon adapted to flooded conditions.</title>
        <authorList>
            <person name="Cabral Michel D."/>
            <person name="Martins da Costa E."/>
            <person name="Azarias Guimaraes A."/>
            <person name="Soares de Carvalho T."/>
            <person name="Santos de Castro Caputo P."/>
            <person name="Willems A."/>
            <person name="de Souza Moreira F.M."/>
        </authorList>
    </citation>
    <scope>NUCLEOTIDE SEQUENCE [LARGE SCALE GENOMIC DNA]</scope>
    <source>
        <strain evidence="8">INPA 384B</strain>
    </source>
</reference>
<dbReference type="InterPro" id="IPR011335">
    <property type="entry name" value="Restrct_endonuc-II-like"/>
</dbReference>
<dbReference type="Proteomes" id="UP000639516">
    <property type="component" value="Unassembled WGS sequence"/>
</dbReference>
<evidence type="ECO:0000256" key="2">
    <source>
        <dbReference type="ARBA" id="ARBA00022759"/>
    </source>
</evidence>
<comment type="function">
    <text evidence="6">May nick specific sequences that contain T:G mispairs resulting from m5C-deamination.</text>
</comment>
<sequence>MHTHSSKESYPSLRSWTMAQVRSENTKPEMAVRKVAHALGLRFRLHRKDLPGKPDLVFASRRIALFVHGCFWHRHDCGRAATPASNVEYWTAKFDRNVRRDARAAADLRKAGWRCVRIWECEAKDPRKLAGIIRRRVIARSPNTR</sequence>
<dbReference type="GO" id="GO:0004519">
    <property type="term" value="F:endonuclease activity"/>
    <property type="evidence" value="ECO:0007669"/>
    <property type="project" value="UniProtKB-KW"/>
</dbReference>
<protein>
    <recommendedName>
        <fullName evidence="6">Very short patch repair endonuclease</fullName>
        <ecNumber evidence="6">3.1.-.-</ecNumber>
    </recommendedName>
</protein>
<keyword evidence="4 6" id="KW-0378">Hydrolase</keyword>
<evidence type="ECO:0000256" key="1">
    <source>
        <dbReference type="ARBA" id="ARBA00022722"/>
    </source>
</evidence>
<dbReference type="CDD" id="cd00221">
    <property type="entry name" value="Vsr"/>
    <property type="match status" value="1"/>
</dbReference>
<dbReference type="SUPFAM" id="SSF52980">
    <property type="entry name" value="Restriction endonuclease-like"/>
    <property type="match status" value="1"/>
</dbReference>
<dbReference type="NCBIfam" id="TIGR00632">
    <property type="entry name" value="vsr"/>
    <property type="match status" value="1"/>
</dbReference>
<accession>A0ABR7UHU9</accession>
<dbReference type="PIRSF" id="PIRSF018267">
    <property type="entry name" value="VSR_endonuc"/>
    <property type="match status" value="1"/>
</dbReference>
<keyword evidence="3 6" id="KW-0227">DNA damage</keyword>
<keyword evidence="8" id="KW-1185">Reference proteome</keyword>
<dbReference type="Pfam" id="PF03852">
    <property type="entry name" value="Vsr"/>
    <property type="match status" value="1"/>
</dbReference>
<dbReference type="InterPro" id="IPR004603">
    <property type="entry name" value="DNA_mismatch_endonuc_vsr"/>
</dbReference>
<proteinExistence type="inferred from homology"/>
<name>A0ABR7UHU9_9BRAD</name>
<evidence type="ECO:0000256" key="5">
    <source>
        <dbReference type="ARBA" id="ARBA00023204"/>
    </source>
</evidence>
<dbReference type="Gene3D" id="3.40.960.10">
    <property type="entry name" value="VSR Endonuclease"/>
    <property type="match status" value="1"/>
</dbReference>
<organism evidence="7 8">
    <name type="scientific">Bradyrhizobium campsiandrae</name>
    <dbReference type="NCBI Taxonomy" id="1729892"/>
    <lineage>
        <taxon>Bacteria</taxon>
        <taxon>Pseudomonadati</taxon>
        <taxon>Pseudomonadota</taxon>
        <taxon>Alphaproteobacteria</taxon>
        <taxon>Hyphomicrobiales</taxon>
        <taxon>Nitrobacteraceae</taxon>
        <taxon>Bradyrhizobium</taxon>
    </lineage>
</organism>
<evidence type="ECO:0000256" key="6">
    <source>
        <dbReference type="PIRNR" id="PIRNR018267"/>
    </source>
</evidence>